<dbReference type="CDD" id="cd06171">
    <property type="entry name" value="Sigma70_r4"/>
    <property type="match status" value="1"/>
</dbReference>
<dbReference type="STRING" id="1891671.SAMN06295885_2099"/>
<comment type="similarity">
    <text evidence="1">Belongs to the sigma-70 factor family. ECF subfamily.</text>
</comment>
<dbReference type="Pfam" id="PF04542">
    <property type="entry name" value="Sigma70_r2"/>
    <property type="match status" value="1"/>
</dbReference>
<dbReference type="RefSeq" id="WP_208856931.1">
    <property type="nucleotide sequence ID" value="NZ_FXBM01000002.1"/>
</dbReference>
<evidence type="ECO:0000259" key="7">
    <source>
        <dbReference type="Pfam" id="PF08281"/>
    </source>
</evidence>
<dbReference type="InterPro" id="IPR007627">
    <property type="entry name" value="RNA_pol_sigma70_r2"/>
</dbReference>
<feature type="domain" description="RNA polymerase sigma-70 region 2" evidence="6">
    <location>
        <begin position="23"/>
        <end position="86"/>
    </location>
</feature>
<feature type="domain" description="RNA polymerase sigma factor 70 region 4 type 2" evidence="7">
    <location>
        <begin position="123"/>
        <end position="175"/>
    </location>
</feature>
<proteinExistence type="inferred from homology"/>
<accession>A0A1X7NX31</accession>
<evidence type="ECO:0000259" key="6">
    <source>
        <dbReference type="Pfam" id="PF04542"/>
    </source>
</evidence>
<dbReference type="GO" id="GO:0003677">
    <property type="term" value="F:DNA binding"/>
    <property type="evidence" value="ECO:0007669"/>
    <property type="project" value="UniProtKB-KW"/>
</dbReference>
<gene>
    <name evidence="8" type="ORF">SAMN06295885_2099</name>
</gene>
<dbReference type="InterPro" id="IPR013324">
    <property type="entry name" value="RNA_pol_sigma_r3/r4-like"/>
</dbReference>
<dbReference type="GO" id="GO:0016987">
    <property type="term" value="F:sigma factor activity"/>
    <property type="evidence" value="ECO:0007669"/>
    <property type="project" value="UniProtKB-KW"/>
</dbReference>
<dbReference type="InterPro" id="IPR013249">
    <property type="entry name" value="RNA_pol_sigma70_r4_t2"/>
</dbReference>
<evidence type="ECO:0000313" key="8">
    <source>
        <dbReference type="EMBL" id="SMH42915.1"/>
    </source>
</evidence>
<dbReference type="GO" id="GO:0006352">
    <property type="term" value="P:DNA-templated transcription initiation"/>
    <property type="evidence" value="ECO:0007669"/>
    <property type="project" value="InterPro"/>
</dbReference>
<dbReference type="EMBL" id="FXBM01000002">
    <property type="protein sequence ID" value="SMH42915.1"/>
    <property type="molecule type" value="Genomic_DNA"/>
</dbReference>
<evidence type="ECO:0000256" key="4">
    <source>
        <dbReference type="ARBA" id="ARBA00023125"/>
    </source>
</evidence>
<keyword evidence="2" id="KW-0805">Transcription regulation</keyword>
<dbReference type="AlphaFoldDB" id="A0A1X7NX31"/>
<protein>
    <submittedName>
        <fullName evidence="8">RNA polymerase sigma-70 factor, ECF subfamily</fullName>
    </submittedName>
</protein>
<name>A0A1X7NX31_9MICO</name>
<evidence type="ECO:0000256" key="1">
    <source>
        <dbReference type="ARBA" id="ARBA00010641"/>
    </source>
</evidence>
<dbReference type="Gene3D" id="1.10.1740.10">
    <property type="match status" value="1"/>
</dbReference>
<keyword evidence="5" id="KW-0804">Transcription</keyword>
<dbReference type="Proteomes" id="UP000193711">
    <property type="component" value="Unassembled WGS sequence"/>
</dbReference>
<dbReference type="SUPFAM" id="SSF88946">
    <property type="entry name" value="Sigma2 domain of RNA polymerase sigma factors"/>
    <property type="match status" value="1"/>
</dbReference>
<dbReference type="InterPro" id="IPR036388">
    <property type="entry name" value="WH-like_DNA-bd_sf"/>
</dbReference>
<dbReference type="PANTHER" id="PTHR43133:SF8">
    <property type="entry name" value="RNA POLYMERASE SIGMA FACTOR HI_1459-RELATED"/>
    <property type="match status" value="1"/>
</dbReference>
<sequence length="200" mass="22056">MSVETDGEVIGRSLREPAAFAVLYDRHARLVHRYAALRVGVGAAEDVSSETFLVAFEARAQFDAARGDVRAWLLGIATVLLRKRARLEAKAWKGMFAEHVAQVLEVDPVDAAASRLDASAALRRLGRVLRRLPAGERDMLLLHAWADLDYQGIADALDVPIGTVRSRLNRARTKLRRVLDAETTREVEVEHGRPDAAAQS</sequence>
<evidence type="ECO:0000256" key="3">
    <source>
        <dbReference type="ARBA" id="ARBA00023082"/>
    </source>
</evidence>
<keyword evidence="3" id="KW-0731">Sigma factor</keyword>
<dbReference type="PANTHER" id="PTHR43133">
    <property type="entry name" value="RNA POLYMERASE ECF-TYPE SIGMA FACTO"/>
    <property type="match status" value="1"/>
</dbReference>
<dbReference type="Gene3D" id="1.10.10.10">
    <property type="entry name" value="Winged helix-like DNA-binding domain superfamily/Winged helix DNA-binding domain"/>
    <property type="match status" value="1"/>
</dbReference>
<organism evidence="8 9">
    <name type="scientific">Rathayibacter oskolensis</name>
    <dbReference type="NCBI Taxonomy" id="1891671"/>
    <lineage>
        <taxon>Bacteria</taxon>
        <taxon>Bacillati</taxon>
        <taxon>Actinomycetota</taxon>
        <taxon>Actinomycetes</taxon>
        <taxon>Micrococcales</taxon>
        <taxon>Microbacteriaceae</taxon>
        <taxon>Rathayibacter</taxon>
    </lineage>
</organism>
<dbReference type="InterPro" id="IPR014284">
    <property type="entry name" value="RNA_pol_sigma-70_dom"/>
</dbReference>
<dbReference type="InterPro" id="IPR013325">
    <property type="entry name" value="RNA_pol_sigma_r2"/>
</dbReference>
<dbReference type="SUPFAM" id="SSF88659">
    <property type="entry name" value="Sigma3 and sigma4 domains of RNA polymerase sigma factors"/>
    <property type="match status" value="1"/>
</dbReference>
<dbReference type="Pfam" id="PF08281">
    <property type="entry name" value="Sigma70_r4_2"/>
    <property type="match status" value="1"/>
</dbReference>
<keyword evidence="4" id="KW-0238">DNA-binding</keyword>
<evidence type="ECO:0000256" key="5">
    <source>
        <dbReference type="ARBA" id="ARBA00023163"/>
    </source>
</evidence>
<reference evidence="9" key="1">
    <citation type="submission" date="2017-04" db="EMBL/GenBank/DDBJ databases">
        <authorList>
            <person name="Varghese N."/>
            <person name="Submissions S."/>
        </authorList>
    </citation>
    <scope>NUCLEOTIDE SEQUENCE [LARGE SCALE GENOMIC DNA]</scope>
    <source>
        <strain evidence="9">VKM Ac-2121</strain>
    </source>
</reference>
<dbReference type="InterPro" id="IPR039425">
    <property type="entry name" value="RNA_pol_sigma-70-like"/>
</dbReference>
<evidence type="ECO:0000256" key="2">
    <source>
        <dbReference type="ARBA" id="ARBA00023015"/>
    </source>
</evidence>
<keyword evidence="9" id="KW-1185">Reference proteome</keyword>
<evidence type="ECO:0000313" key="9">
    <source>
        <dbReference type="Proteomes" id="UP000193711"/>
    </source>
</evidence>
<dbReference type="NCBIfam" id="TIGR02937">
    <property type="entry name" value="sigma70-ECF"/>
    <property type="match status" value="1"/>
</dbReference>